<evidence type="ECO:0000313" key="2">
    <source>
        <dbReference type="Proteomes" id="UP001151760"/>
    </source>
</evidence>
<proteinExistence type="predicted"/>
<keyword evidence="2" id="KW-1185">Reference proteome</keyword>
<comment type="caution">
    <text evidence="1">The sequence shown here is derived from an EMBL/GenBank/DDBJ whole genome shotgun (WGS) entry which is preliminary data.</text>
</comment>
<reference evidence="1" key="1">
    <citation type="journal article" date="2022" name="Int. J. Mol. Sci.">
        <title>Draft Genome of Tanacetum Coccineum: Genomic Comparison of Closely Related Tanacetum-Family Plants.</title>
        <authorList>
            <person name="Yamashiro T."/>
            <person name="Shiraishi A."/>
            <person name="Nakayama K."/>
            <person name="Satake H."/>
        </authorList>
    </citation>
    <scope>NUCLEOTIDE SEQUENCE</scope>
</reference>
<accession>A0ABQ5GJ31</accession>
<dbReference type="EMBL" id="BQNB010018516">
    <property type="protein sequence ID" value="GJT75270.1"/>
    <property type="molecule type" value="Genomic_DNA"/>
</dbReference>
<sequence>MQGYELTLTVQGNLIDGKSISSESNGRVTQPGVIQGLATQQPPKEPFNLIEASSYLYLHNHQPTFGVLMKEVFKDPAVCKTFVDQFPTPGEMVRVNSLSDD</sequence>
<reference evidence="1" key="2">
    <citation type="submission" date="2022-01" db="EMBL/GenBank/DDBJ databases">
        <authorList>
            <person name="Yamashiro T."/>
            <person name="Shiraishi A."/>
            <person name="Satake H."/>
            <person name="Nakayama K."/>
        </authorList>
    </citation>
    <scope>NUCLEOTIDE SEQUENCE</scope>
</reference>
<evidence type="ECO:0000313" key="1">
    <source>
        <dbReference type="EMBL" id="GJT75270.1"/>
    </source>
</evidence>
<dbReference type="Proteomes" id="UP001151760">
    <property type="component" value="Unassembled WGS sequence"/>
</dbReference>
<gene>
    <name evidence="1" type="ORF">Tco_1041995</name>
</gene>
<protein>
    <submittedName>
        <fullName evidence="1">Uncharacterized protein</fullName>
    </submittedName>
</protein>
<organism evidence="1 2">
    <name type="scientific">Tanacetum coccineum</name>
    <dbReference type="NCBI Taxonomy" id="301880"/>
    <lineage>
        <taxon>Eukaryota</taxon>
        <taxon>Viridiplantae</taxon>
        <taxon>Streptophyta</taxon>
        <taxon>Embryophyta</taxon>
        <taxon>Tracheophyta</taxon>
        <taxon>Spermatophyta</taxon>
        <taxon>Magnoliopsida</taxon>
        <taxon>eudicotyledons</taxon>
        <taxon>Gunneridae</taxon>
        <taxon>Pentapetalae</taxon>
        <taxon>asterids</taxon>
        <taxon>campanulids</taxon>
        <taxon>Asterales</taxon>
        <taxon>Asteraceae</taxon>
        <taxon>Asteroideae</taxon>
        <taxon>Anthemideae</taxon>
        <taxon>Anthemidinae</taxon>
        <taxon>Tanacetum</taxon>
    </lineage>
</organism>
<name>A0ABQ5GJ31_9ASTR</name>